<evidence type="ECO:0000313" key="2">
    <source>
        <dbReference type="Proteomes" id="UP000054032"/>
    </source>
</evidence>
<dbReference type="RefSeq" id="XP_007684586.1">
    <property type="nucleotide sequence ID" value="XM_007686396.1"/>
</dbReference>
<gene>
    <name evidence="1" type="ORF">COCMIDRAFT_2294</name>
</gene>
<organism evidence="1 2">
    <name type="scientific">Bipolaris oryzae ATCC 44560</name>
    <dbReference type="NCBI Taxonomy" id="930090"/>
    <lineage>
        <taxon>Eukaryota</taxon>
        <taxon>Fungi</taxon>
        <taxon>Dikarya</taxon>
        <taxon>Ascomycota</taxon>
        <taxon>Pezizomycotina</taxon>
        <taxon>Dothideomycetes</taxon>
        <taxon>Pleosporomycetidae</taxon>
        <taxon>Pleosporales</taxon>
        <taxon>Pleosporineae</taxon>
        <taxon>Pleosporaceae</taxon>
        <taxon>Bipolaris</taxon>
    </lineage>
</organism>
<evidence type="ECO:0008006" key="3">
    <source>
        <dbReference type="Google" id="ProtNLM"/>
    </source>
</evidence>
<accession>W6ZMU0</accession>
<proteinExistence type="predicted"/>
<dbReference type="InterPro" id="IPR052374">
    <property type="entry name" value="SERAC1"/>
</dbReference>
<evidence type="ECO:0000313" key="1">
    <source>
        <dbReference type="EMBL" id="EUC48839.1"/>
    </source>
</evidence>
<dbReference type="InterPro" id="IPR029058">
    <property type="entry name" value="AB_hydrolase_fold"/>
</dbReference>
<dbReference type="PANTHER" id="PTHR48182">
    <property type="entry name" value="PROTEIN SERAC1"/>
    <property type="match status" value="1"/>
</dbReference>
<dbReference type="Proteomes" id="UP000054032">
    <property type="component" value="Unassembled WGS sequence"/>
</dbReference>
<dbReference type="PANTHER" id="PTHR48182:SF3">
    <property type="entry name" value="DUF676 DOMAIN-CONTAINING PROTEIN"/>
    <property type="match status" value="1"/>
</dbReference>
<dbReference type="KEGG" id="bor:COCMIDRAFT_2294"/>
<dbReference type="eggNOG" id="ENOG502SSYQ">
    <property type="taxonomic scope" value="Eukaryota"/>
</dbReference>
<keyword evidence="2" id="KW-1185">Reference proteome</keyword>
<reference evidence="1 2" key="1">
    <citation type="journal article" date="2013" name="PLoS Genet.">
        <title>Comparative genome structure, secondary metabolite, and effector coding capacity across Cochliobolus pathogens.</title>
        <authorList>
            <person name="Condon B.J."/>
            <person name="Leng Y."/>
            <person name="Wu D."/>
            <person name="Bushley K.E."/>
            <person name="Ohm R.A."/>
            <person name="Otillar R."/>
            <person name="Martin J."/>
            <person name="Schackwitz W."/>
            <person name="Grimwood J."/>
            <person name="MohdZainudin N."/>
            <person name="Xue C."/>
            <person name="Wang R."/>
            <person name="Manning V.A."/>
            <person name="Dhillon B."/>
            <person name="Tu Z.J."/>
            <person name="Steffenson B.J."/>
            <person name="Salamov A."/>
            <person name="Sun H."/>
            <person name="Lowry S."/>
            <person name="LaButti K."/>
            <person name="Han J."/>
            <person name="Copeland A."/>
            <person name="Lindquist E."/>
            <person name="Barry K."/>
            <person name="Schmutz J."/>
            <person name="Baker S.E."/>
            <person name="Ciuffetti L.M."/>
            <person name="Grigoriev I.V."/>
            <person name="Zhong S."/>
            <person name="Turgeon B.G."/>
        </authorList>
    </citation>
    <scope>NUCLEOTIDE SEQUENCE [LARGE SCALE GENOMIC DNA]</scope>
    <source>
        <strain evidence="1 2">ATCC 44560</strain>
    </source>
</reference>
<dbReference type="EMBL" id="KI963937">
    <property type="protein sequence ID" value="EUC48839.1"/>
    <property type="molecule type" value="Genomic_DNA"/>
</dbReference>
<dbReference type="HOGENOM" id="CLU_1220231_0_0_1"/>
<name>W6ZMU0_COCMI</name>
<dbReference type="SUPFAM" id="SSF53474">
    <property type="entry name" value="alpha/beta-Hydrolases"/>
    <property type="match status" value="1"/>
</dbReference>
<dbReference type="GeneID" id="19120348"/>
<sequence length="208" mass="23908">MDLLHIQSVGLSTNQNEGLKVLREAPTEVPDIDIVAIHDLGAHPDKSWCKNVGTAEEPQWRNWLVEDDMLPAVAPNARIMRYGYLPHWLDPMKMREFIAIVAEKLLIALKQQRKNAPFRPLVFVAHGFGGLIVLKALLVAEEDPEKWPGVFSWNTSLVLFDMPFRGAQGMEQMENLEAWLEYHGHQMMHSDIDYIHDLVDTFSKKRRD</sequence>
<dbReference type="OrthoDB" id="1658288at2759"/>
<protein>
    <recommendedName>
        <fullName evidence="3">AB hydrolase-1 domain-containing protein</fullName>
    </recommendedName>
</protein>
<dbReference type="AlphaFoldDB" id="W6ZMU0"/>